<dbReference type="RefSeq" id="XP_009548589.1">
    <property type="nucleotide sequence ID" value="XM_009550294.1"/>
</dbReference>
<feature type="region of interest" description="Disordered" evidence="5">
    <location>
        <begin position="625"/>
        <end position="765"/>
    </location>
</feature>
<proteinExistence type="predicted"/>
<feature type="region of interest" description="Disordered" evidence="5">
    <location>
        <begin position="526"/>
        <end position="547"/>
    </location>
</feature>
<evidence type="ECO:0000256" key="5">
    <source>
        <dbReference type="SAM" id="MobiDB-lite"/>
    </source>
</evidence>
<feature type="compositionally biased region" description="Low complexity" evidence="5">
    <location>
        <begin position="660"/>
        <end position="681"/>
    </location>
</feature>
<feature type="compositionally biased region" description="Basic and acidic residues" evidence="5">
    <location>
        <begin position="725"/>
        <end position="736"/>
    </location>
</feature>
<feature type="compositionally biased region" description="Low complexity" evidence="5">
    <location>
        <begin position="572"/>
        <end position="584"/>
    </location>
</feature>
<dbReference type="GO" id="GO:0016020">
    <property type="term" value="C:membrane"/>
    <property type="evidence" value="ECO:0007669"/>
    <property type="project" value="UniProtKB-SubCell"/>
</dbReference>
<sequence length="765" mass="83269">MCIKSTEYGPDRPGVWFTDQFARKSSTAARALDHRYKMIGISFGDMVEGSVLHLGRKGKKSSVTSAEYMESKKQETAQTLIWDDSRTQRCWHRGIRQERTNIYLYFCTYLVLSNKSFSTPRQLESGKSCPSILHWKGSDSSSYLGLNHDTLWKRPQHRSLSLLARLVRSHLPVMLSRLPQDFSPFPSVDESSLVLGPGGKTSIVAGQDVDEQQSAVMGHEGSSQSPPTDPNVVSQLPQPAASDGSPLNTQSQTFSSDSAQSIVSATESAFITVSDTATTSPAQSSSISTATTTTTTATISSTLQTASQSSSIASPSVIPANHVSNRPDASLYVGIALGSLAVVALIASLLHWWLRMRGRERLRPWDGNLSESHLNWWDPARDHDASEPKPQRAHLSAMKAPSMSSINSRPTGSRRGLGFSRDPYTLGHVPTIPLRSQMSAGSVRGLNLDLGHLTVTNLVSGDIISSGEESSRPTTRLGMASMAGTPRESMQDFRPRYLGLGNGGLAVPWEPPQSHDSDRWKIRLRSGDAARPTESSSSLRSCDDPLALPSTRWTDSLRSNILNALNGFAGAPPSGASDASDAPGPSHPWPLTREKTESWMLEETHTGGGIVHIRGVDPDLLMPHLTDAHGHLPSPPPLPPLPSALSKTNPFLDRPSYHLPSLRYPNPYSSSSSASTVLSPRPSRKTYRSHRPPIISRHSSGGRSATSVGSDMTRSSTNSAARFGRLTEKEEAARRALRERRMKSVGHSIKSYSRRRERTADARLD</sequence>
<keyword evidence="8" id="KW-1185">Reference proteome</keyword>
<feature type="compositionally biased region" description="Polar residues" evidence="5">
    <location>
        <begin position="245"/>
        <end position="258"/>
    </location>
</feature>
<dbReference type="KEGG" id="hir:HETIRDRAFT_117012"/>
<feature type="compositionally biased region" description="Polar residues" evidence="5">
    <location>
        <begin position="221"/>
        <end position="237"/>
    </location>
</feature>
<dbReference type="InterPro" id="IPR051694">
    <property type="entry name" value="Immunoregulatory_rcpt-like"/>
</dbReference>
<dbReference type="PANTHER" id="PTHR15549">
    <property type="entry name" value="PAIRED IMMUNOGLOBULIN-LIKE TYPE 2 RECEPTOR"/>
    <property type="match status" value="1"/>
</dbReference>
<keyword evidence="2 6" id="KW-0812">Transmembrane</keyword>
<name>W4K3Z7_HETIT</name>
<dbReference type="GO" id="GO:0071944">
    <property type="term" value="C:cell periphery"/>
    <property type="evidence" value="ECO:0007669"/>
    <property type="project" value="UniProtKB-ARBA"/>
</dbReference>
<evidence type="ECO:0000256" key="6">
    <source>
        <dbReference type="SAM" id="Phobius"/>
    </source>
</evidence>
<feature type="compositionally biased region" description="Polar residues" evidence="5">
    <location>
        <begin position="402"/>
        <end position="411"/>
    </location>
</feature>
<accession>W4K3Z7</accession>
<dbReference type="Proteomes" id="UP000030671">
    <property type="component" value="Unassembled WGS sequence"/>
</dbReference>
<dbReference type="InParanoid" id="W4K3Z7"/>
<evidence type="ECO:0000256" key="3">
    <source>
        <dbReference type="ARBA" id="ARBA00022989"/>
    </source>
</evidence>
<keyword evidence="4 6" id="KW-0472">Membrane</keyword>
<protein>
    <submittedName>
        <fullName evidence="7">Uncharacterized protein</fullName>
    </submittedName>
</protein>
<keyword evidence="3 6" id="KW-1133">Transmembrane helix</keyword>
<feature type="compositionally biased region" description="Basic residues" evidence="5">
    <location>
        <begin position="682"/>
        <end position="691"/>
    </location>
</feature>
<dbReference type="HOGENOM" id="CLU_364869_0_0_1"/>
<evidence type="ECO:0000256" key="2">
    <source>
        <dbReference type="ARBA" id="ARBA00022692"/>
    </source>
</evidence>
<evidence type="ECO:0000313" key="7">
    <source>
        <dbReference type="EMBL" id="ETW80065.1"/>
    </source>
</evidence>
<gene>
    <name evidence="7" type="ORF">HETIRDRAFT_117012</name>
</gene>
<feature type="region of interest" description="Disordered" evidence="5">
    <location>
        <begin position="572"/>
        <end position="592"/>
    </location>
</feature>
<feature type="region of interest" description="Disordered" evidence="5">
    <location>
        <begin position="381"/>
        <end position="420"/>
    </location>
</feature>
<dbReference type="STRING" id="747525.W4K3Z7"/>
<comment type="subcellular location">
    <subcellularLocation>
        <location evidence="1">Membrane</location>
        <topology evidence="1">Single-pass membrane protein</topology>
    </subcellularLocation>
</comment>
<feature type="compositionally biased region" description="Basic and acidic residues" evidence="5">
    <location>
        <begin position="381"/>
        <end position="390"/>
    </location>
</feature>
<reference evidence="7 8" key="1">
    <citation type="journal article" date="2012" name="New Phytol.">
        <title>Insight into trade-off between wood decay and parasitism from the genome of a fungal forest pathogen.</title>
        <authorList>
            <person name="Olson A."/>
            <person name="Aerts A."/>
            <person name="Asiegbu F."/>
            <person name="Belbahri L."/>
            <person name="Bouzid O."/>
            <person name="Broberg A."/>
            <person name="Canback B."/>
            <person name="Coutinho P.M."/>
            <person name="Cullen D."/>
            <person name="Dalman K."/>
            <person name="Deflorio G."/>
            <person name="van Diepen L.T."/>
            <person name="Dunand C."/>
            <person name="Duplessis S."/>
            <person name="Durling M."/>
            <person name="Gonthier P."/>
            <person name="Grimwood J."/>
            <person name="Fossdal C.G."/>
            <person name="Hansson D."/>
            <person name="Henrissat B."/>
            <person name="Hietala A."/>
            <person name="Himmelstrand K."/>
            <person name="Hoffmeister D."/>
            <person name="Hogberg N."/>
            <person name="James T.Y."/>
            <person name="Karlsson M."/>
            <person name="Kohler A."/>
            <person name="Kues U."/>
            <person name="Lee Y.H."/>
            <person name="Lin Y.C."/>
            <person name="Lind M."/>
            <person name="Lindquist E."/>
            <person name="Lombard V."/>
            <person name="Lucas S."/>
            <person name="Lunden K."/>
            <person name="Morin E."/>
            <person name="Murat C."/>
            <person name="Park J."/>
            <person name="Raffaello T."/>
            <person name="Rouze P."/>
            <person name="Salamov A."/>
            <person name="Schmutz J."/>
            <person name="Solheim H."/>
            <person name="Stahlberg J."/>
            <person name="Velez H."/>
            <person name="de Vries R.P."/>
            <person name="Wiebenga A."/>
            <person name="Woodward S."/>
            <person name="Yakovlev I."/>
            <person name="Garbelotto M."/>
            <person name="Martin F."/>
            <person name="Grigoriev I.V."/>
            <person name="Stenlid J."/>
        </authorList>
    </citation>
    <scope>NUCLEOTIDE SEQUENCE [LARGE SCALE GENOMIC DNA]</scope>
    <source>
        <strain evidence="7 8">TC 32-1</strain>
    </source>
</reference>
<evidence type="ECO:0000256" key="4">
    <source>
        <dbReference type="ARBA" id="ARBA00023136"/>
    </source>
</evidence>
<feature type="transmembrane region" description="Helical" evidence="6">
    <location>
        <begin position="331"/>
        <end position="354"/>
    </location>
</feature>
<evidence type="ECO:0000256" key="1">
    <source>
        <dbReference type="ARBA" id="ARBA00004167"/>
    </source>
</evidence>
<feature type="compositionally biased region" description="Polar residues" evidence="5">
    <location>
        <begin position="697"/>
        <end position="720"/>
    </location>
</feature>
<dbReference type="EMBL" id="KI925460">
    <property type="protein sequence ID" value="ETW80065.1"/>
    <property type="molecule type" value="Genomic_DNA"/>
</dbReference>
<dbReference type="AlphaFoldDB" id="W4K3Z7"/>
<feature type="compositionally biased region" description="Pro residues" evidence="5">
    <location>
        <begin position="633"/>
        <end position="642"/>
    </location>
</feature>
<evidence type="ECO:0000313" key="8">
    <source>
        <dbReference type="Proteomes" id="UP000030671"/>
    </source>
</evidence>
<feature type="region of interest" description="Disordered" evidence="5">
    <location>
        <begin position="464"/>
        <end position="489"/>
    </location>
</feature>
<dbReference type="GeneID" id="20666531"/>
<organism evidence="7 8">
    <name type="scientific">Heterobasidion irregulare (strain TC 32-1)</name>
    <dbReference type="NCBI Taxonomy" id="747525"/>
    <lineage>
        <taxon>Eukaryota</taxon>
        <taxon>Fungi</taxon>
        <taxon>Dikarya</taxon>
        <taxon>Basidiomycota</taxon>
        <taxon>Agaricomycotina</taxon>
        <taxon>Agaricomycetes</taxon>
        <taxon>Russulales</taxon>
        <taxon>Bondarzewiaceae</taxon>
        <taxon>Heterobasidion</taxon>
        <taxon>Heterobasidion annosum species complex</taxon>
    </lineage>
</organism>
<feature type="region of interest" description="Disordered" evidence="5">
    <location>
        <begin position="213"/>
        <end position="258"/>
    </location>
</feature>
<dbReference type="eggNOG" id="ENOG502SWA2">
    <property type="taxonomic scope" value="Eukaryota"/>
</dbReference>
<dbReference type="OrthoDB" id="3061923at2759"/>